<evidence type="ECO:0000313" key="3">
    <source>
        <dbReference type="Proteomes" id="UP000018733"/>
    </source>
</evidence>
<evidence type="ECO:0000313" key="2">
    <source>
        <dbReference type="EMBL" id="ETF00408.1"/>
    </source>
</evidence>
<dbReference type="Gene3D" id="3.40.50.410">
    <property type="entry name" value="von Willebrand factor, type A domain"/>
    <property type="match status" value="1"/>
</dbReference>
<dbReference type="InterPro" id="IPR002881">
    <property type="entry name" value="DUF58"/>
</dbReference>
<dbReference type="EMBL" id="AYXT01000014">
    <property type="protein sequence ID" value="ETF00408.1"/>
    <property type="molecule type" value="Genomic_DNA"/>
</dbReference>
<dbReference type="SMART" id="SM00327">
    <property type="entry name" value="VWA"/>
    <property type="match status" value="1"/>
</dbReference>
<proteinExistence type="predicted"/>
<evidence type="ECO:0000259" key="1">
    <source>
        <dbReference type="SMART" id="SM00327"/>
    </source>
</evidence>
<dbReference type="HOGENOM" id="CLU_1000440_0_0_4"/>
<accession>V8QM60</accession>
<dbReference type="Proteomes" id="UP000018733">
    <property type="component" value="Unassembled WGS sequence"/>
</dbReference>
<protein>
    <recommendedName>
        <fullName evidence="1">VWFA domain-containing protein</fullName>
    </recommendedName>
</protein>
<dbReference type="PANTHER" id="PTHR33608:SF6">
    <property type="entry name" value="BLL2464 PROTEIN"/>
    <property type="match status" value="1"/>
</dbReference>
<dbReference type="STRING" id="1424334.W822_21855"/>
<dbReference type="InterPro" id="IPR036465">
    <property type="entry name" value="vWFA_dom_sf"/>
</dbReference>
<comment type="caution">
    <text evidence="2">The sequence shown here is derived from an EMBL/GenBank/DDBJ whole genome shotgun (WGS) entry which is preliminary data.</text>
</comment>
<dbReference type="PATRIC" id="fig|1424334.3.peg.4379"/>
<dbReference type="AlphaFoldDB" id="V8QM60"/>
<dbReference type="SUPFAM" id="SSF53300">
    <property type="entry name" value="vWA-like"/>
    <property type="match status" value="1"/>
</dbReference>
<dbReference type="Pfam" id="PF01882">
    <property type="entry name" value="DUF58"/>
    <property type="match status" value="1"/>
</dbReference>
<sequence>MSTVSAAREQAGDSGVIDYSLRWRAQGVYPGSHRGAGGAAAGLFRALVPFERAPDMRRLDLRRSMRDPYGQWYVKEYQPRLSVQVYALVDVSASMAWRDDNRSKLDVAGQFCDLLARAAHRNGDSFGLYACGGDILEEISLPSNRNRAVVSDIVSRLRTLLPTADSAAALETAAEYLQGPRKLVFLFSDFLFPEQQTERILAAISSHDVIPVVLEDYSVADLPNWGFTELADLETGQRRFAIVRSSLKQRWLQESEHRRVRQDALFARYVNRPFRVGRTLDIESLNTYLLER</sequence>
<dbReference type="InterPro" id="IPR002035">
    <property type="entry name" value="VWF_A"/>
</dbReference>
<reference evidence="2 3" key="1">
    <citation type="journal article" date="2014" name="Genome Announc.">
        <title>Draft Genome Sequence of Advenella kashmirensis Strain W13003, a Polycyclic Aromatic Hydrocarbon-Degrading Bacterium.</title>
        <authorList>
            <person name="Wang X."/>
            <person name="Jin D."/>
            <person name="Zhou L."/>
            <person name="Wu L."/>
            <person name="An W."/>
            <person name="Zhao L."/>
        </authorList>
    </citation>
    <scope>NUCLEOTIDE SEQUENCE [LARGE SCALE GENOMIC DNA]</scope>
    <source>
        <strain evidence="2 3">W13003</strain>
    </source>
</reference>
<keyword evidence="3" id="KW-1185">Reference proteome</keyword>
<dbReference type="OrthoDB" id="8996492at2"/>
<organism evidence="2 3">
    <name type="scientific">Advenella kashmirensis W13003</name>
    <dbReference type="NCBI Taxonomy" id="1424334"/>
    <lineage>
        <taxon>Bacteria</taxon>
        <taxon>Pseudomonadati</taxon>
        <taxon>Pseudomonadota</taxon>
        <taxon>Betaproteobacteria</taxon>
        <taxon>Burkholderiales</taxon>
        <taxon>Alcaligenaceae</taxon>
    </lineage>
</organism>
<feature type="domain" description="VWFA" evidence="1">
    <location>
        <begin position="82"/>
        <end position="247"/>
    </location>
</feature>
<dbReference type="RefSeq" id="WP_024007282.1">
    <property type="nucleotide sequence ID" value="NZ_KI650983.1"/>
</dbReference>
<gene>
    <name evidence="2" type="ORF">W822_21855</name>
</gene>
<name>V8QM60_9BURK</name>
<dbReference type="eggNOG" id="COG1721">
    <property type="taxonomic scope" value="Bacteria"/>
</dbReference>
<dbReference type="CDD" id="cd00198">
    <property type="entry name" value="vWFA"/>
    <property type="match status" value="1"/>
</dbReference>
<dbReference type="PANTHER" id="PTHR33608">
    <property type="entry name" value="BLL2464 PROTEIN"/>
    <property type="match status" value="1"/>
</dbReference>